<feature type="region of interest" description="Disordered" evidence="3">
    <location>
        <begin position="1295"/>
        <end position="1316"/>
    </location>
</feature>
<proteinExistence type="predicted"/>
<dbReference type="RefSeq" id="WP_091275813.1">
    <property type="nucleotide sequence ID" value="NZ_FNDK01000024.1"/>
</dbReference>
<evidence type="ECO:0000256" key="3">
    <source>
        <dbReference type="SAM" id="MobiDB-lite"/>
    </source>
</evidence>
<dbReference type="Pfam" id="PF10145">
    <property type="entry name" value="PhageMin_Tail"/>
    <property type="match status" value="1"/>
</dbReference>
<feature type="coiled-coil region" evidence="2">
    <location>
        <begin position="1074"/>
        <end position="1210"/>
    </location>
</feature>
<keyword evidence="1" id="KW-1188">Viral release from host cell</keyword>
<feature type="region of interest" description="Disordered" evidence="3">
    <location>
        <begin position="1540"/>
        <end position="1589"/>
    </location>
</feature>
<evidence type="ECO:0000313" key="6">
    <source>
        <dbReference type="Proteomes" id="UP000199163"/>
    </source>
</evidence>
<reference evidence="5 6" key="1">
    <citation type="submission" date="2016-10" db="EMBL/GenBank/DDBJ databases">
        <authorList>
            <person name="de Groot N.N."/>
        </authorList>
    </citation>
    <scope>NUCLEOTIDE SEQUENCE [LARGE SCALE GENOMIC DNA]</scope>
    <source>
        <strain evidence="5 6">DSM 21632</strain>
    </source>
</reference>
<organism evidence="5 6">
    <name type="scientific">Alteribacillus persepolensis</name>
    <dbReference type="NCBI Taxonomy" id="568899"/>
    <lineage>
        <taxon>Bacteria</taxon>
        <taxon>Bacillati</taxon>
        <taxon>Bacillota</taxon>
        <taxon>Bacilli</taxon>
        <taxon>Bacillales</taxon>
        <taxon>Bacillaceae</taxon>
        <taxon>Alteribacillus</taxon>
    </lineage>
</organism>
<feature type="domain" description="Phage tail tape measure protein" evidence="4">
    <location>
        <begin position="201"/>
        <end position="399"/>
    </location>
</feature>
<dbReference type="STRING" id="568899.SAMN05192534_12457"/>
<feature type="coiled-coil region" evidence="2">
    <location>
        <begin position="1338"/>
        <end position="1505"/>
    </location>
</feature>
<dbReference type="OrthoDB" id="28713at2"/>
<feature type="coiled-coil region" evidence="2">
    <location>
        <begin position="832"/>
        <end position="897"/>
    </location>
</feature>
<feature type="compositionally biased region" description="Basic and acidic residues" evidence="3">
    <location>
        <begin position="1302"/>
        <end position="1316"/>
    </location>
</feature>
<protein>
    <submittedName>
        <fullName evidence="5">Phage tail tape measure protein, TP901 family, core region</fullName>
    </submittedName>
</protein>
<feature type="coiled-coil region" evidence="2">
    <location>
        <begin position="65"/>
        <end position="127"/>
    </location>
</feature>
<dbReference type="PANTHER" id="PTHR37813:SF1">
    <property type="entry name" value="FELS-2 PROPHAGE PROTEIN"/>
    <property type="match status" value="1"/>
</dbReference>
<dbReference type="EMBL" id="FNDK01000024">
    <property type="protein sequence ID" value="SDI19362.1"/>
    <property type="molecule type" value="Genomic_DNA"/>
</dbReference>
<evidence type="ECO:0000256" key="1">
    <source>
        <dbReference type="ARBA" id="ARBA00022612"/>
    </source>
</evidence>
<dbReference type="PANTHER" id="PTHR37813">
    <property type="entry name" value="FELS-2 PROPHAGE PROTEIN"/>
    <property type="match status" value="1"/>
</dbReference>
<feature type="coiled-coil region" evidence="2">
    <location>
        <begin position="698"/>
        <end position="796"/>
    </location>
</feature>
<feature type="compositionally biased region" description="Gly residues" evidence="3">
    <location>
        <begin position="1548"/>
        <end position="1563"/>
    </location>
</feature>
<sequence>MAEEVGALKIDLSIDSADFSRSMTDINRKLRGLNSEFKANTAGNRNYERSLEGLQTRSKYLNDTLQLQRKRVQQLKRQYDQSVETKGRDAKETENLAIRYNRAVTSMRSTESQLDRVNERIEEQTNSWRQLGDQMQKSGQRLQAVGANLQGIGRSLSMYVTAPLTGAGAAALKVGMDFEEGMSQVEAVSGATGEEIQALEEQARELGSTTRFSATEAAEGMQYLSMAGFDVNETMEAMPGMLDLATAGAMELGQAADITSNIMSSFSMEADQAGRVSDVLAEAASSANTDVNQLGQAMTDLAPAANSMGWEVEDATAAVMALSDAGIQGSKAGATFSTSLTRLASPTGKAADLIEELGIELFDAEGQMKDMPAVVAEFEEAMEDMDDKTQAATLSTIVGQEAYRSWSVLLNEGSDALAANTEQLQGAEGAASEMADTMNDNAKGALRELRSNLEETGIILSETLLPVARDMTETLKDWSQAFQDLNPETQEFIVKAGGVAAATGPALMAIGGMANGVGALTNLFGRLLPRMGGKAGLVGAARLIPGPVGIAATAVTGLGTAAWGVNQALKENKEVNLEAVETMSNEIDTLDHQIERWESLKSANDLTNDEMVRFMEIQKEMNAVTDPQALEKLKEEQDQLQAKSSLSNEQLQEFIEVNNEIVEKTPGATGELTKYGDMLLRNADAAREENAALREGRRLRLQTEFDKAQENLNEDLERQQQLMDEINQAREREGELQQEILDAEENMKQAKEELAEAEGRELEMAERNLHKAERKYEELLEEQKVIDENLIKKQEELATTMEELGALDEVINRLIEIELEQANINAKRGEGVEAINEEIRNLELTKKVKEENASEAEKNTQKYKDGIAAIEGQISELENVRSNIIDLQGESDKLNEALGADISKTITVTQKIERQGYIDPTDSLNAALGNIPSYASGTDFHPGGAAIVGEEGPELVNLPRGSQVFTKDETENLLRNTPRDFAAIGRGVTQGLASGLQSGIASTTASIADVMEETEETARQYDGTKVGKDFVDSIVQGIEEAEDMANVNITSLLSSARNRVWEESPARSNIQRIRDVRESNIRLLEQEIDLLTQEGASQEDLNKAKEKQNELDQLREQKMQEYQNRIRDEQAILQELEKAYEDGNIIQSHYNQAVAEITTNINDLKMEANDLNRIIGEEQAEAIRESERAMEEQQQKLKEYAQEAAEAFRTISNDQMNAYDTAMEQQLADLQEKTANAIATFNEETNAYLEDLQRQEEAALETFDKQTEAQERAINRQIENIERRRDKEVQAIQDQLDAMDEEEKRRSRDDQRAEWGDERAALNRRLEIANFMDDPNTVREVEQEIQELEGQIADQEREWRRSDKRDALKEEQDRIKEQAELRIEEREEELTDYQERRANERDHLQQKFEQRAEAYEAEREQQLAALEQQYEDEEEAFVREYERQQERFAALSEQLAQHVADGKMTQEQANAAWLQAVEDLGNKEVEKQIENQEKTKEALNEYVDEYVNIGKSFGDGLINGLVGTLNDRLSDVKSAVSSVTSSLSSGSSSGGGGSSAPRGGGRTIGPDGELSDPVGSSSDSDSYSDNLDSVRERLQERQKEARANRYHEGGWVGRAMPALKADEVPAILQAGEYVLSRDMVSAIQRVGNIMNNVSSVNTARQPIIIQLDGEQIAGYTWDHATGQLKQEFRKG</sequence>
<name>A0A1G8IKJ3_9BACI</name>
<evidence type="ECO:0000313" key="5">
    <source>
        <dbReference type="EMBL" id="SDI19362.1"/>
    </source>
</evidence>
<keyword evidence="2" id="KW-0175">Coiled coil</keyword>
<evidence type="ECO:0000256" key="2">
    <source>
        <dbReference type="SAM" id="Coils"/>
    </source>
</evidence>
<dbReference type="Proteomes" id="UP000199163">
    <property type="component" value="Unassembled WGS sequence"/>
</dbReference>
<feature type="coiled-coil region" evidence="2">
    <location>
        <begin position="1238"/>
        <end position="1284"/>
    </location>
</feature>
<gene>
    <name evidence="5" type="ORF">SAMN05192534_12457</name>
</gene>
<feature type="compositionally biased region" description="Low complexity" evidence="3">
    <location>
        <begin position="1571"/>
        <end position="1587"/>
    </location>
</feature>
<accession>A0A1G8IKJ3</accession>
<dbReference type="NCBIfam" id="TIGR01760">
    <property type="entry name" value="tape_meas_TP901"/>
    <property type="match status" value="1"/>
</dbReference>
<evidence type="ECO:0000259" key="4">
    <source>
        <dbReference type="Pfam" id="PF10145"/>
    </source>
</evidence>
<dbReference type="InterPro" id="IPR010090">
    <property type="entry name" value="Phage_tape_meas"/>
</dbReference>
<keyword evidence="6" id="KW-1185">Reference proteome</keyword>